<keyword evidence="2" id="KW-1185">Reference proteome</keyword>
<dbReference type="EMBL" id="VNJK01000006">
    <property type="protein sequence ID" value="TVX86114.1"/>
    <property type="molecule type" value="Genomic_DNA"/>
</dbReference>
<dbReference type="Pfam" id="PF05014">
    <property type="entry name" value="Nuc_deoxyrib_tr"/>
    <property type="match status" value="1"/>
</dbReference>
<evidence type="ECO:0000313" key="2">
    <source>
        <dbReference type="Proteomes" id="UP000318102"/>
    </source>
</evidence>
<dbReference type="Proteomes" id="UP000318102">
    <property type="component" value="Unassembled WGS sequence"/>
</dbReference>
<gene>
    <name evidence="1" type="ORF">FPZ44_23950</name>
</gene>
<dbReference type="AlphaFoldDB" id="A0A559IEM8"/>
<protein>
    <submittedName>
        <fullName evidence="1">Nucleoside 2-deoxyribosyltransferase</fullName>
    </submittedName>
</protein>
<comment type="caution">
    <text evidence="1">The sequence shown here is derived from an EMBL/GenBank/DDBJ whole genome shotgun (WGS) entry which is preliminary data.</text>
</comment>
<proteinExistence type="predicted"/>
<dbReference type="Gene3D" id="3.40.50.450">
    <property type="match status" value="1"/>
</dbReference>
<accession>A0A559IEM8</accession>
<organism evidence="1 2">
    <name type="scientific">Paenibacillus agilis</name>
    <dbReference type="NCBI Taxonomy" id="3020863"/>
    <lineage>
        <taxon>Bacteria</taxon>
        <taxon>Bacillati</taxon>
        <taxon>Bacillota</taxon>
        <taxon>Bacilli</taxon>
        <taxon>Bacillales</taxon>
        <taxon>Paenibacillaceae</taxon>
        <taxon>Paenibacillus</taxon>
    </lineage>
</organism>
<name>A0A559IEM8_9BACL</name>
<sequence>MKGYLANGLFSLGDRMVNRVIATQLRGAYREITGEQLDLFVPQEQTINDKSSYADSVMIAKLDSESLMTSDFLVAVIDGVEIDSGVAAEIGMYSTTGKPIFALYTDIRQGGRDNTQKIGALIEDCTENQFMYRNLFVVGLVKQNGAVFLDIDSLIEDFMTYVKEDINNG</sequence>
<dbReference type="SUPFAM" id="SSF52309">
    <property type="entry name" value="N-(deoxy)ribosyltransferase-like"/>
    <property type="match status" value="1"/>
</dbReference>
<dbReference type="OrthoDB" id="1691394at2"/>
<dbReference type="InterPro" id="IPR007710">
    <property type="entry name" value="Nucleoside_deoxyribTrfase"/>
</dbReference>
<reference evidence="1 2" key="1">
    <citation type="submission" date="2019-07" db="EMBL/GenBank/DDBJ databases">
        <authorList>
            <person name="Kim J."/>
        </authorList>
    </citation>
    <scope>NUCLEOTIDE SEQUENCE [LARGE SCALE GENOMIC DNA]</scope>
    <source>
        <strain evidence="1 2">N4</strain>
    </source>
</reference>
<evidence type="ECO:0000313" key="1">
    <source>
        <dbReference type="EMBL" id="TVX86114.1"/>
    </source>
</evidence>